<accession>A0A543DI59</accession>
<dbReference type="PANTHER" id="PTHR35176">
    <property type="entry name" value="HEME OXYGENASE HI_0854-RELATED"/>
    <property type="match status" value="1"/>
</dbReference>
<dbReference type="AlphaFoldDB" id="A0A543DI59"/>
<dbReference type="Gene3D" id="2.30.110.10">
    <property type="entry name" value="Electron Transport, Fmn-binding Protein, Chain A"/>
    <property type="match status" value="1"/>
</dbReference>
<dbReference type="PANTHER" id="PTHR35176:SF4">
    <property type="entry name" value="PYRIDOXAMINE 5'-PHOSPHATE OXIDASE-RELATED FMN-BINDING"/>
    <property type="match status" value="1"/>
</dbReference>
<comment type="caution">
    <text evidence="3">The sequence shown here is derived from an EMBL/GenBank/DDBJ whole genome shotgun (WGS) entry which is preliminary data.</text>
</comment>
<sequence length="185" mass="19386">MPTHEPTSERNLDGYGTPTIAWARVHEALHAQPSQAPGAGVPAHHTHWLTTTNPDGSPHVRPLGVISVDGVWYFTSGPGTRKSRNIARDPRCAVSVATNAFDLVVEGSAERVVDTGVIETVAAAYAAHGWPASATDDGVTAEFSAPSAGPPPWHVYRVVPSTVFALGTAEPYGATRFDLAPTTSG</sequence>
<dbReference type="EMBL" id="VFPA01000003">
    <property type="protein sequence ID" value="TQM08945.1"/>
    <property type="molecule type" value="Genomic_DNA"/>
</dbReference>
<organism evidence="3 4">
    <name type="scientific">Pseudonocardia kunmingensis</name>
    <dbReference type="NCBI Taxonomy" id="630975"/>
    <lineage>
        <taxon>Bacteria</taxon>
        <taxon>Bacillati</taxon>
        <taxon>Actinomycetota</taxon>
        <taxon>Actinomycetes</taxon>
        <taxon>Pseudonocardiales</taxon>
        <taxon>Pseudonocardiaceae</taxon>
        <taxon>Pseudonocardia</taxon>
    </lineage>
</organism>
<dbReference type="InterPro" id="IPR012349">
    <property type="entry name" value="Split_barrel_FMN-bd"/>
</dbReference>
<reference evidence="3 4" key="1">
    <citation type="submission" date="2019-06" db="EMBL/GenBank/DDBJ databases">
        <title>Sequencing the genomes of 1000 actinobacteria strains.</title>
        <authorList>
            <person name="Klenk H.-P."/>
        </authorList>
    </citation>
    <scope>NUCLEOTIDE SEQUENCE [LARGE SCALE GENOMIC DNA]</scope>
    <source>
        <strain evidence="3 4">DSM 45301</strain>
    </source>
</reference>
<evidence type="ECO:0000256" key="1">
    <source>
        <dbReference type="ARBA" id="ARBA00023002"/>
    </source>
</evidence>
<gene>
    <name evidence="3" type="ORF">FB558_4683</name>
</gene>
<evidence type="ECO:0000313" key="3">
    <source>
        <dbReference type="EMBL" id="TQM08945.1"/>
    </source>
</evidence>
<dbReference type="SUPFAM" id="SSF50475">
    <property type="entry name" value="FMN-binding split barrel"/>
    <property type="match status" value="1"/>
</dbReference>
<dbReference type="InterPro" id="IPR052019">
    <property type="entry name" value="F420H2_bilvrd_red/Heme_oxyg"/>
</dbReference>
<evidence type="ECO:0000313" key="4">
    <source>
        <dbReference type="Proteomes" id="UP000315677"/>
    </source>
</evidence>
<dbReference type="GO" id="GO:0070967">
    <property type="term" value="F:coenzyme F420 binding"/>
    <property type="evidence" value="ECO:0007669"/>
    <property type="project" value="TreeGrafter"/>
</dbReference>
<dbReference type="InterPro" id="IPR011576">
    <property type="entry name" value="Pyridox_Oxase_N"/>
</dbReference>
<dbReference type="GO" id="GO:0005829">
    <property type="term" value="C:cytosol"/>
    <property type="evidence" value="ECO:0007669"/>
    <property type="project" value="TreeGrafter"/>
</dbReference>
<protein>
    <submittedName>
        <fullName evidence="3">Pyridoxamine 5'-phosphate oxidase</fullName>
    </submittedName>
</protein>
<keyword evidence="1" id="KW-0560">Oxidoreductase</keyword>
<dbReference type="RefSeq" id="WP_246106704.1">
    <property type="nucleotide sequence ID" value="NZ_VFPA01000003.1"/>
</dbReference>
<keyword evidence="4" id="KW-1185">Reference proteome</keyword>
<dbReference type="Pfam" id="PF01243">
    <property type="entry name" value="PNPOx_N"/>
    <property type="match status" value="1"/>
</dbReference>
<name>A0A543DI59_9PSEU</name>
<feature type="domain" description="Pyridoxamine 5'-phosphate oxidase N-terminal" evidence="2">
    <location>
        <begin position="41"/>
        <end position="128"/>
    </location>
</feature>
<proteinExistence type="predicted"/>
<dbReference type="GO" id="GO:0016627">
    <property type="term" value="F:oxidoreductase activity, acting on the CH-CH group of donors"/>
    <property type="evidence" value="ECO:0007669"/>
    <property type="project" value="TreeGrafter"/>
</dbReference>
<dbReference type="Proteomes" id="UP000315677">
    <property type="component" value="Unassembled WGS sequence"/>
</dbReference>
<evidence type="ECO:0000259" key="2">
    <source>
        <dbReference type="Pfam" id="PF01243"/>
    </source>
</evidence>